<sequence length="150" mass="17335">MDKTQVKVYFSLFGDDFPIDYVTELLGIIPTNSYKKGDVIVRKRKSNVGPTKEQLRKETAWELGTDYQESYDVKEQLDQIIRPLKNKATIINQLKLKYKLECVFSIVIIIENGDTPSLHLDNEQIEFANIIKAEFDIDLYANPYNGNLID</sequence>
<proteinExistence type="predicted"/>
<evidence type="ECO:0008006" key="3">
    <source>
        <dbReference type="Google" id="ProtNLM"/>
    </source>
</evidence>
<gene>
    <name evidence="1" type="ORF">F4694_003768</name>
</gene>
<protein>
    <recommendedName>
        <fullName evidence="3">DUF4279 domain-containing protein</fullName>
    </recommendedName>
</protein>
<accession>A0A852TDW2</accession>
<reference evidence="2" key="1">
    <citation type="submission" date="2020-07" db="EMBL/GenBank/DDBJ databases">
        <authorList>
            <person name="Partida-Martinez L."/>
            <person name="Huntemann M."/>
            <person name="Clum A."/>
            <person name="Wang J."/>
            <person name="Palaniappan K."/>
            <person name="Ritter S."/>
            <person name="Chen I.-M."/>
            <person name="Stamatis D."/>
            <person name="Reddy T."/>
            <person name="O'Malley R."/>
            <person name="Daum C."/>
            <person name="Shapiro N."/>
            <person name="Ivanova N."/>
            <person name="Kyrpides N."/>
            <person name="Woyke T."/>
        </authorList>
    </citation>
    <scope>NUCLEOTIDE SEQUENCE [LARGE SCALE GENOMIC DNA]</scope>
    <source>
        <strain evidence="2">AT2.8</strain>
    </source>
</reference>
<organism evidence="1 2">
    <name type="scientific">Neobacillus niacini</name>
    <dbReference type="NCBI Taxonomy" id="86668"/>
    <lineage>
        <taxon>Bacteria</taxon>
        <taxon>Bacillati</taxon>
        <taxon>Bacillota</taxon>
        <taxon>Bacilli</taxon>
        <taxon>Bacillales</taxon>
        <taxon>Bacillaceae</taxon>
        <taxon>Neobacillus</taxon>
    </lineage>
</organism>
<dbReference type="AlphaFoldDB" id="A0A852TDW2"/>
<name>A0A852TDW2_9BACI</name>
<comment type="caution">
    <text evidence="1">The sequence shown here is derived from an EMBL/GenBank/DDBJ whole genome shotgun (WGS) entry which is preliminary data.</text>
</comment>
<evidence type="ECO:0000313" key="2">
    <source>
        <dbReference type="Proteomes" id="UP000548423"/>
    </source>
</evidence>
<evidence type="ECO:0000313" key="1">
    <source>
        <dbReference type="EMBL" id="NYE06983.1"/>
    </source>
</evidence>
<dbReference type="EMBL" id="JACCBX010000008">
    <property type="protein sequence ID" value="NYE06983.1"/>
    <property type="molecule type" value="Genomic_DNA"/>
</dbReference>
<dbReference type="Proteomes" id="UP000548423">
    <property type="component" value="Unassembled WGS sequence"/>
</dbReference>
<dbReference type="Pfam" id="PF14106">
    <property type="entry name" value="DUF4279"/>
    <property type="match status" value="1"/>
</dbReference>
<reference evidence="2" key="2">
    <citation type="submission" date="2020-08" db="EMBL/GenBank/DDBJ databases">
        <title>The Agave Microbiome: Exploring the role of microbial communities in plant adaptations to desert environments.</title>
        <authorList>
            <person name="Partida-Martinez L.P."/>
        </authorList>
    </citation>
    <scope>NUCLEOTIDE SEQUENCE [LARGE SCALE GENOMIC DNA]</scope>
    <source>
        <strain evidence="2">AT2.8</strain>
    </source>
</reference>
<dbReference type="InterPro" id="IPR025459">
    <property type="entry name" value="DUF4279"/>
</dbReference>